<dbReference type="EMBL" id="JAOTJD010000061">
    <property type="protein sequence ID" value="MFD3266473.1"/>
    <property type="molecule type" value="Genomic_DNA"/>
</dbReference>
<dbReference type="Pfam" id="PF22692">
    <property type="entry name" value="LlgE_F_G_D1"/>
    <property type="match status" value="1"/>
</dbReference>
<feature type="domain" description="Flagellar basal body rod protein N-terminal" evidence="7">
    <location>
        <begin position="7"/>
        <end position="37"/>
    </location>
</feature>
<keyword evidence="11" id="KW-0969">Cilium</keyword>
<gene>
    <name evidence="11" type="ORF">OCL97_21230</name>
</gene>
<feature type="chain" id="PRO_5046873904" description="Flagellar hook protein FlgE" evidence="6">
    <location>
        <begin position="23"/>
        <end position="463"/>
    </location>
</feature>
<name>A0ABW6CZX2_9CAUL</name>
<feature type="signal peptide" evidence="6">
    <location>
        <begin position="1"/>
        <end position="22"/>
    </location>
</feature>
<dbReference type="InterPro" id="IPR010930">
    <property type="entry name" value="Flg_bb/hook_C_dom"/>
</dbReference>
<evidence type="ECO:0000256" key="1">
    <source>
        <dbReference type="ARBA" id="ARBA00004117"/>
    </source>
</evidence>
<evidence type="ECO:0000256" key="6">
    <source>
        <dbReference type="SAM" id="SignalP"/>
    </source>
</evidence>
<evidence type="ECO:0000259" key="7">
    <source>
        <dbReference type="Pfam" id="PF00460"/>
    </source>
</evidence>
<keyword evidence="11" id="KW-0966">Cell projection</keyword>
<organism evidence="11 12">
    <name type="scientific">Phenylobacterium ferrooxidans</name>
    <dbReference type="NCBI Taxonomy" id="2982689"/>
    <lineage>
        <taxon>Bacteria</taxon>
        <taxon>Pseudomonadati</taxon>
        <taxon>Pseudomonadota</taxon>
        <taxon>Alphaproteobacteria</taxon>
        <taxon>Caulobacterales</taxon>
        <taxon>Caulobacteraceae</taxon>
        <taxon>Phenylobacterium</taxon>
    </lineage>
</organism>
<comment type="similarity">
    <text evidence="2 5">Belongs to the flagella basal body rod proteins family.</text>
</comment>
<dbReference type="PANTHER" id="PTHR30435:SF1">
    <property type="entry name" value="FLAGELLAR HOOK PROTEIN FLGE"/>
    <property type="match status" value="1"/>
</dbReference>
<evidence type="ECO:0000313" key="11">
    <source>
        <dbReference type="EMBL" id="MFD3266473.1"/>
    </source>
</evidence>
<dbReference type="Gene3D" id="2.60.98.20">
    <property type="entry name" value="Flagellar hook protein FlgE"/>
    <property type="match status" value="1"/>
</dbReference>
<keyword evidence="6" id="KW-0732">Signal</keyword>
<feature type="domain" description="Flagellar hook protein FlgE D2" evidence="9">
    <location>
        <begin position="214"/>
        <end position="342"/>
    </location>
</feature>
<dbReference type="PANTHER" id="PTHR30435">
    <property type="entry name" value="FLAGELLAR PROTEIN"/>
    <property type="match status" value="1"/>
</dbReference>
<dbReference type="InterPro" id="IPR037925">
    <property type="entry name" value="FlgE/F/G-like"/>
</dbReference>
<dbReference type="InterPro" id="IPR011491">
    <property type="entry name" value="FlgE_D2"/>
</dbReference>
<dbReference type="InterPro" id="IPR019776">
    <property type="entry name" value="Flagellar_basal_body_rod_CS"/>
</dbReference>
<dbReference type="Pfam" id="PF07559">
    <property type="entry name" value="FlgE_D2"/>
    <property type="match status" value="1"/>
</dbReference>
<feature type="domain" description="Flagellar hook protein FlgE/F/G-like D1" evidence="10">
    <location>
        <begin position="86"/>
        <end position="154"/>
    </location>
</feature>
<evidence type="ECO:0000259" key="8">
    <source>
        <dbReference type="Pfam" id="PF06429"/>
    </source>
</evidence>
<dbReference type="InterPro" id="IPR001444">
    <property type="entry name" value="Flag_bb_rod_N"/>
</dbReference>
<evidence type="ECO:0000256" key="5">
    <source>
        <dbReference type="RuleBase" id="RU362116"/>
    </source>
</evidence>
<comment type="caution">
    <text evidence="11">The sequence shown here is derived from an EMBL/GenBank/DDBJ whole genome shotgun (WGS) entry which is preliminary data.</text>
</comment>
<evidence type="ECO:0000256" key="4">
    <source>
        <dbReference type="ARBA" id="ARBA00023143"/>
    </source>
</evidence>
<keyword evidence="11" id="KW-0282">Flagellum</keyword>
<evidence type="ECO:0000259" key="10">
    <source>
        <dbReference type="Pfam" id="PF22692"/>
    </source>
</evidence>
<proteinExistence type="inferred from homology"/>
<comment type="function">
    <text evidence="5">A flexible structure which links the flagellar filament to the drive apparatus in the basal body.</text>
</comment>
<evidence type="ECO:0000259" key="9">
    <source>
        <dbReference type="Pfam" id="PF07559"/>
    </source>
</evidence>
<feature type="domain" description="Flagellar basal-body/hook protein C-terminal" evidence="8">
    <location>
        <begin position="419"/>
        <end position="461"/>
    </location>
</feature>
<evidence type="ECO:0000313" key="12">
    <source>
        <dbReference type="Proteomes" id="UP001598130"/>
    </source>
</evidence>
<keyword evidence="12" id="KW-1185">Reference proteome</keyword>
<sequence>MSINSAMLAGVSGLVSNSSALAAISDNIANVNTTAYKRNQVNFANVVTAQAVKGRYSAGGVQAVTRQFVGQQGLITSASSPTDLGISGDGFFVVTQKANGLTAADNRAFTRSGSFSVDADGFMVNDAKLYLQGWPVEDDGTMDINPSDLTKLEPINVKNLGAAVRSTANVAINANVDKRLPTAQVDLTAYDPNVQATSMAGYADGQNTIYKPDFTIEMNVIDSTGGSHKIAMSLIHDPAVTNEFRAEIYTIPGSEIGDGTTSGLITSGTVRFTATGQFDKANSTLFGALDADPQIVLGDSDGGAAPAWATALGITGQTIDFDFDRLASRPETSSVTQVNSDGASVGNVVGVEVDENGVVSAIFDNSEIRQVAKIALATFPNPDGLTPVSGNAYRPTIQSGEFVLKEPTVAGAGQIAASTLEASTVDLSAEFTGLISTQKAYSASSKIITTADQMLEELINIKR</sequence>
<dbReference type="InterPro" id="IPR020013">
    <property type="entry name" value="Flagellar_FlgE/F/G"/>
</dbReference>
<keyword evidence="4 5" id="KW-0975">Bacterial flagellum</keyword>
<dbReference type="Proteomes" id="UP001598130">
    <property type="component" value="Unassembled WGS sequence"/>
</dbReference>
<dbReference type="SUPFAM" id="SSF117143">
    <property type="entry name" value="Flagellar hook protein flgE"/>
    <property type="match status" value="1"/>
</dbReference>
<dbReference type="Pfam" id="PF00460">
    <property type="entry name" value="Flg_bb_rod"/>
    <property type="match status" value="1"/>
</dbReference>
<evidence type="ECO:0000256" key="2">
    <source>
        <dbReference type="ARBA" id="ARBA00009677"/>
    </source>
</evidence>
<dbReference type="InterPro" id="IPR037058">
    <property type="entry name" value="Falgellar_hook_FlgE_sf"/>
</dbReference>
<dbReference type="PROSITE" id="PS00588">
    <property type="entry name" value="FLAGELLA_BB_ROD"/>
    <property type="match status" value="1"/>
</dbReference>
<accession>A0ABW6CZX2</accession>
<comment type="subcellular location">
    <subcellularLocation>
        <location evidence="1 5">Bacterial flagellum basal body</location>
    </subcellularLocation>
</comment>
<evidence type="ECO:0000256" key="3">
    <source>
        <dbReference type="ARBA" id="ARBA00019015"/>
    </source>
</evidence>
<dbReference type="Pfam" id="PF06429">
    <property type="entry name" value="Flg_bbr_C"/>
    <property type="match status" value="1"/>
</dbReference>
<protein>
    <recommendedName>
        <fullName evidence="3 5">Flagellar hook protein FlgE</fullName>
    </recommendedName>
</protein>
<dbReference type="NCBIfam" id="TIGR03506">
    <property type="entry name" value="FlgEFG_subfam"/>
    <property type="match status" value="1"/>
</dbReference>
<dbReference type="RefSeq" id="WP_377371727.1">
    <property type="nucleotide sequence ID" value="NZ_JAOTJD010000061.1"/>
</dbReference>
<dbReference type="InterPro" id="IPR053967">
    <property type="entry name" value="LlgE_F_G-like_D1"/>
</dbReference>
<reference evidence="11 12" key="1">
    <citation type="submission" date="2022-09" db="EMBL/GenBank/DDBJ databases">
        <title>New species of Phenylobacterium.</title>
        <authorList>
            <person name="Mieszkin S."/>
        </authorList>
    </citation>
    <scope>NUCLEOTIDE SEQUENCE [LARGE SCALE GENOMIC DNA]</scope>
    <source>
        <strain evidence="11 12">HK31-G</strain>
    </source>
</reference>